<dbReference type="InterPro" id="IPR015330">
    <property type="entry name" value="DNA_primase/pol_bifunc_N"/>
</dbReference>
<dbReference type="AlphaFoldDB" id="A0AA44UUZ6"/>
<gene>
    <name evidence="3" type="ORF">ATL51_0015</name>
</gene>
<dbReference type="SMART" id="SM00943">
    <property type="entry name" value="Prim-Pol"/>
    <property type="match status" value="1"/>
</dbReference>
<feature type="region of interest" description="Disordered" evidence="1">
    <location>
        <begin position="1"/>
        <end position="38"/>
    </location>
</feature>
<dbReference type="EMBL" id="PHUJ01000001">
    <property type="protein sequence ID" value="PKB41353.1"/>
    <property type="molecule type" value="Genomic_DNA"/>
</dbReference>
<name>A0AA44UUZ6_PSEA5</name>
<protein>
    <submittedName>
        <fullName evidence="3">Bifunctional DNA primase/polymerase-like protein</fullName>
    </submittedName>
</protein>
<comment type="caution">
    <text evidence="3">The sequence shown here is derived from an EMBL/GenBank/DDBJ whole genome shotgun (WGS) entry which is preliminary data.</text>
</comment>
<dbReference type="Pfam" id="PF09250">
    <property type="entry name" value="Prim-Pol"/>
    <property type="match status" value="1"/>
</dbReference>
<feature type="domain" description="DNA primase/polymerase bifunctional N-terminal" evidence="2">
    <location>
        <begin position="54"/>
        <end position="239"/>
    </location>
</feature>
<dbReference type="Proteomes" id="UP000232453">
    <property type="component" value="Unassembled WGS sequence"/>
</dbReference>
<reference evidence="3 4" key="1">
    <citation type="submission" date="2017-11" db="EMBL/GenBank/DDBJ databases">
        <title>Sequencing the genomes of 1000 actinobacteria strains.</title>
        <authorList>
            <person name="Klenk H.-P."/>
        </authorList>
    </citation>
    <scope>NUCLEOTIDE SEQUENCE [LARGE SCALE GENOMIC DNA]</scope>
    <source>
        <strain evidence="3 4">DSM 44104</strain>
    </source>
</reference>
<accession>A0AA44UUZ6</accession>
<evidence type="ECO:0000313" key="3">
    <source>
        <dbReference type="EMBL" id="PKB41353.1"/>
    </source>
</evidence>
<evidence type="ECO:0000256" key="1">
    <source>
        <dbReference type="SAM" id="MobiDB-lite"/>
    </source>
</evidence>
<evidence type="ECO:0000259" key="2">
    <source>
        <dbReference type="SMART" id="SM00943"/>
    </source>
</evidence>
<sequence>MTVTTSADSTHTAGERCDGAYDTGARTRREDTARMPRGARPRLEREVARLRQVALDAATAGLFVFPVRAGTKVPAFHGETRCRRRGVCAEGHQGWEQRATRDRVQIRRWWSNTTRWNVGVACGPSGLVVIDLDTSTEPIRAWGGATTGREVLDQLAARHGETLPDTYAVRTPTDGEHLYFRVPEGLQLRNTIGGHGHSLGPLIDTRAGGGFVVGAGSIRPEGAYQVAEHGQVAELPTWLTTLLTPPPPSSLATPARRLSTKRANAYIAAIQADELDKVEHSQAGTRQITLLGAARVLGQLVGGGELDADNAHAALLDAARVHIGVAGFTRVEAERTIARGMTFGMRAPRTIDRGTAGADNHVDEA</sequence>
<dbReference type="CDD" id="cd04859">
    <property type="entry name" value="Prim_Pol"/>
    <property type="match status" value="1"/>
</dbReference>
<organism evidence="3 4">
    <name type="scientific">Pseudonocardia alni</name>
    <name type="common">Amycolata alni</name>
    <dbReference type="NCBI Taxonomy" id="33907"/>
    <lineage>
        <taxon>Bacteria</taxon>
        <taxon>Bacillati</taxon>
        <taxon>Actinomycetota</taxon>
        <taxon>Actinomycetes</taxon>
        <taxon>Pseudonocardiales</taxon>
        <taxon>Pseudonocardiaceae</taxon>
        <taxon>Pseudonocardia</taxon>
    </lineage>
</organism>
<feature type="compositionally biased region" description="Basic and acidic residues" evidence="1">
    <location>
        <begin position="13"/>
        <end position="34"/>
    </location>
</feature>
<dbReference type="SUPFAM" id="SSF56747">
    <property type="entry name" value="Prim-pol domain"/>
    <property type="match status" value="1"/>
</dbReference>
<feature type="compositionally biased region" description="Polar residues" evidence="1">
    <location>
        <begin position="1"/>
        <end position="12"/>
    </location>
</feature>
<proteinExistence type="predicted"/>
<evidence type="ECO:0000313" key="4">
    <source>
        <dbReference type="Proteomes" id="UP000232453"/>
    </source>
</evidence>